<evidence type="ECO:0000313" key="1">
    <source>
        <dbReference type="EMBL" id="RNA41676.1"/>
    </source>
</evidence>
<comment type="caution">
    <text evidence="1">The sequence shown here is derived from an EMBL/GenBank/DDBJ whole genome shotgun (WGS) entry which is preliminary data.</text>
</comment>
<accession>A0A3M7T0X3</accession>
<keyword evidence="2" id="KW-1185">Reference proteome</keyword>
<organism evidence="1 2">
    <name type="scientific">Brachionus plicatilis</name>
    <name type="common">Marine rotifer</name>
    <name type="synonym">Brachionus muelleri</name>
    <dbReference type="NCBI Taxonomy" id="10195"/>
    <lineage>
        <taxon>Eukaryota</taxon>
        <taxon>Metazoa</taxon>
        <taxon>Spiralia</taxon>
        <taxon>Gnathifera</taxon>
        <taxon>Rotifera</taxon>
        <taxon>Eurotatoria</taxon>
        <taxon>Monogononta</taxon>
        <taxon>Pseudotrocha</taxon>
        <taxon>Ploima</taxon>
        <taxon>Brachionidae</taxon>
        <taxon>Brachionus</taxon>
    </lineage>
</organism>
<feature type="non-terminal residue" evidence="1">
    <location>
        <position position="1"/>
    </location>
</feature>
<name>A0A3M7T0X3_BRAPC</name>
<dbReference type="Proteomes" id="UP000276133">
    <property type="component" value="Unassembled WGS sequence"/>
</dbReference>
<proteinExistence type="predicted"/>
<evidence type="ECO:0000313" key="2">
    <source>
        <dbReference type="Proteomes" id="UP000276133"/>
    </source>
</evidence>
<protein>
    <submittedName>
        <fullName evidence="1">Uncharacterized protein</fullName>
    </submittedName>
</protein>
<gene>
    <name evidence="1" type="ORF">BpHYR1_052789</name>
</gene>
<sequence length="92" mass="11013">LGTNKQIKIEPYYWNFGTGSVDKLIVDQHHCLYHLDLDIFSIDYRCTKRRFAINIIYFRYQMNFSPINITFFVLVNRSNKDLAVRGYNINNN</sequence>
<dbReference type="AlphaFoldDB" id="A0A3M7T0X3"/>
<dbReference type="EMBL" id="REGN01000477">
    <property type="protein sequence ID" value="RNA41676.1"/>
    <property type="molecule type" value="Genomic_DNA"/>
</dbReference>
<reference evidence="1 2" key="1">
    <citation type="journal article" date="2018" name="Sci. Rep.">
        <title>Genomic signatures of local adaptation to the degree of environmental predictability in rotifers.</title>
        <authorList>
            <person name="Franch-Gras L."/>
            <person name="Hahn C."/>
            <person name="Garcia-Roger E.M."/>
            <person name="Carmona M.J."/>
            <person name="Serra M."/>
            <person name="Gomez A."/>
        </authorList>
    </citation>
    <scope>NUCLEOTIDE SEQUENCE [LARGE SCALE GENOMIC DNA]</scope>
    <source>
        <strain evidence="1">HYR1</strain>
    </source>
</reference>